<keyword evidence="5" id="KW-1185">Reference proteome</keyword>
<comment type="caution">
    <text evidence="4">The sequence shown here is derived from an EMBL/GenBank/DDBJ whole genome shotgun (WGS) entry which is preliminary data.</text>
</comment>
<evidence type="ECO:0000259" key="2">
    <source>
        <dbReference type="PROSITE" id="PS50112"/>
    </source>
</evidence>
<gene>
    <name evidence="4" type="ORF">HQN85_03600</name>
</gene>
<dbReference type="EMBL" id="JABMKV010000001">
    <property type="protein sequence ID" value="NQX30794.1"/>
    <property type="molecule type" value="Genomic_DNA"/>
</dbReference>
<evidence type="ECO:0000313" key="4">
    <source>
        <dbReference type="EMBL" id="NQX30794.1"/>
    </source>
</evidence>
<dbReference type="InterPro" id="IPR000014">
    <property type="entry name" value="PAS"/>
</dbReference>
<evidence type="ECO:0000256" key="1">
    <source>
        <dbReference type="SAM" id="Coils"/>
    </source>
</evidence>
<keyword evidence="1" id="KW-0175">Coiled coil</keyword>
<dbReference type="Proteomes" id="UP000762110">
    <property type="component" value="Unassembled WGS sequence"/>
</dbReference>
<dbReference type="PANTHER" id="PTHR43102:SF2">
    <property type="entry name" value="GAF DOMAIN-CONTAINING PROTEIN"/>
    <property type="match status" value="1"/>
</dbReference>
<dbReference type="RefSeq" id="WP_173268974.1">
    <property type="nucleotide sequence ID" value="NZ_JABMKV010000001.1"/>
</dbReference>
<dbReference type="SUPFAM" id="SSF55781">
    <property type="entry name" value="GAF domain-like"/>
    <property type="match status" value="1"/>
</dbReference>
<dbReference type="InterPro" id="IPR035965">
    <property type="entry name" value="PAS-like_dom_sf"/>
</dbReference>
<dbReference type="NCBIfam" id="TIGR00229">
    <property type="entry name" value="sensory_box"/>
    <property type="match status" value="1"/>
</dbReference>
<dbReference type="CDD" id="cd00130">
    <property type="entry name" value="PAS"/>
    <property type="match status" value="1"/>
</dbReference>
<organism evidence="4 5">
    <name type="scientific">Pedobacter boryungensis</name>
    <dbReference type="NCBI Taxonomy" id="869962"/>
    <lineage>
        <taxon>Bacteria</taxon>
        <taxon>Pseudomonadati</taxon>
        <taxon>Bacteroidota</taxon>
        <taxon>Sphingobacteriia</taxon>
        <taxon>Sphingobacteriales</taxon>
        <taxon>Sphingobacteriaceae</taxon>
        <taxon>Pedobacter</taxon>
    </lineage>
</organism>
<dbReference type="Gene3D" id="3.30.450.20">
    <property type="entry name" value="PAS domain"/>
    <property type="match status" value="2"/>
</dbReference>
<dbReference type="InterPro" id="IPR003018">
    <property type="entry name" value="GAF"/>
</dbReference>
<dbReference type="PROSITE" id="PS50113">
    <property type="entry name" value="PAC"/>
    <property type="match status" value="1"/>
</dbReference>
<dbReference type="InterPro" id="IPR029016">
    <property type="entry name" value="GAF-like_dom_sf"/>
</dbReference>
<proteinExistence type="predicted"/>
<accession>A0ABX2D9T6</accession>
<dbReference type="Pfam" id="PF13426">
    <property type="entry name" value="PAS_9"/>
    <property type="match status" value="1"/>
</dbReference>
<dbReference type="PANTHER" id="PTHR43102">
    <property type="entry name" value="SLR1143 PROTEIN"/>
    <property type="match status" value="1"/>
</dbReference>
<protein>
    <submittedName>
        <fullName evidence="4">PAS domain S-box protein</fullName>
    </submittedName>
</protein>
<dbReference type="Gene3D" id="1.10.287.130">
    <property type="match status" value="1"/>
</dbReference>
<dbReference type="PROSITE" id="PS50112">
    <property type="entry name" value="PAS"/>
    <property type="match status" value="1"/>
</dbReference>
<feature type="coiled-coil region" evidence="1">
    <location>
        <begin position="151"/>
        <end position="178"/>
    </location>
</feature>
<feature type="domain" description="PAS" evidence="2">
    <location>
        <begin position="256"/>
        <end position="295"/>
    </location>
</feature>
<dbReference type="Gene3D" id="3.30.450.40">
    <property type="match status" value="1"/>
</dbReference>
<dbReference type="InterPro" id="IPR000700">
    <property type="entry name" value="PAS-assoc_C"/>
</dbReference>
<sequence>MNNSEQLRVDTVNKFLKLDFNKSEFQDIVELAAKLCEKPVALITLLDEKSNWLKVRFGTDIEVMPRQTSFCQFGIQQDELLIIPDATKDKRFKNNPLVQGDPHLKFYAGVPLSVGQGINIGTLCLFDQKANKLTDVQQKTLSILARQVTFNIEMQMNSIQLQRQIEETEAKNNSLTKIAQLQSHQIRQPLTTIMGLISLVKNNYTAVNEEWLTMLERATNDFDKTIVEIVAETMCGKDLRAIRFNKMVEEIDDYAILLLDHEGNIENWNKGAEKIKGYKSSEVVGRNFSIFYTDEDKKNGKPRRLITRAAKLGVAHDEGWRLRMDGTKFWGSIIITAIHDETRKVIGFTKVTRDLTEIKAAQDKLKASVEMHDLITEQMGKLARIGGWEFDLMKDSLSWTDITRQIHGVDENYIPQLDSAINFYKEGISRLQISNAMKQAVEEGMPWDLKLQMITFQGKEIHVHAIGRSNYKDGVCTKVYGTFQEITDNS</sequence>
<name>A0ABX2D9T6_9SPHI</name>
<reference evidence="4 5" key="1">
    <citation type="submission" date="2020-05" db="EMBL/GenBank/DDBJ databases">
        <title>Description of Pedobacter foliorum sp. nov.</title>
        <authorList>
            <person name="Qi S."/>
            <person name="Carlier A."/>
            <person name="Cnockaert M."/>
            <person name="Vandamme P."/>
        </authorList>
    </citation>
    <scope>NUCLEOTIDE SEQUENCE [LARGE SCALE GENOMIC DNA]</scope>
    <source>
        <strain evidence="4 5">LMG 31300</strain>
    </source>
</reference>
<dbReference type="SUPFAM" id="SSF47384">
    <property type="entry name" value="Homodimeric domain of signal transducing histidine kinase"/>
    <property type="match status" value="1"/>
</dbReference>
<dbReference type="Pfam" id="PF01590">
    <property type="entry name" value="GAF"/>
    <property type="match status" value="1"/>
</dbReference>
<feature type="domain" description="PAC" evidence="3">
    <location>
        <begin position="315"/>
        <end position="367"/>
    </location>
</feature>
<dbReference type="InterPro" id="IPR036097">
    <property type="entry name" value="HisK_dim/P_sf"/>
</dbReference>
<evidence type="ECO:0000259" key="3">
    <source>
        <dbReference type="PROSITE" id="PS50113"/>
    </source>
</evidence>
<dbReference type="SUPFAM" id="SSF55785">
    <property type="entry name" value="PYP-like sensor domain (PAS domain)"/>
    <property type="match status" value="2"/>
</dbReference>
<evidence type="ECO:0000313" key="5">
    <source>
        <dbReference type="Proteomes" id="UP000762110"/>
    </source>
</evidence>